<dbReference type="Proteomes" id="UP000447434">
    <property type="component" value="Chromosome 3"/>
</dbReference>
<evidence type="ECO:0000313" key="2">
    <source>
        <dbReference type="EMBL" id="KAE9617830.1"/>
    </source>
</evidence>
<evidence type="ECO:0000313" key="3">
    <source>
        <dbReference type="Proteomes" id="UP000447434"/>
    </source>
</evidence>
<feature type="chain" id="PRO_5025491280" evidence="1">
    <location>
        <begin position="26"/>
        <end position="43"/>
    </location>
</feature>
<proteinExistence type="predicted"/>
<evidence type="ECO:0000256" key="1">
    <source>
        <dbReference type="SAM" id="SignalP"/>
    </source>
</evidence>
<sequence length="43" mass="4825">MAKLTLMHIFVLFLLLSGNCMTSEAGPKRVVAPERCDRMLTTE</sequence>
<accession>A0A6A4QVF2</accession>
<gene>
    <name evidence="2" type="ORF">Lalb_Chr03g0039721</name>
</gene>
<reference evidence="3" key="1">
    <citation type="journal article" date="2020" name="Nat. Commun.">
        <title>Genome sequence of the cluster root forming white lupin.</title>
        <authorList>
            <person name="Hufnagel B."/>
            <person name="Marques A."/>
            <person name="Soriano A."/>
            <person name="Marques L."/>
            <person name="Divol F."/>
            <person name="Doumas P."/>
            <person name="Sallet E."/>
            <person name="Mancinotti D."/>
            <person name="Carrere S."/>
            <person name="Marande W."/>
            <person name="Arribat S."/>
            <person name="Keller J."/>
            <person name="Huneau C."/>
            <person name="Blein T."/>
            <person name="Aime D."/>
            <person name="Laguerre M."/>
            <person name="Taylor J."/>
            <person name="Schubert V."/>
            <person name="Nelson M."/>
            <person name="Geu-Flores F."/>
            <person name="Crespi M."/>
            <person name="Gallardo-Guerrero K."/>
            <person name="Delaux P.-M."/>
            <person name="Salse J."/>
            <person name="Berges H."/>
            <person name="Guyot R."/>
            <person name="Gouzy J."/>
            <person name="Peret B."/>
        </authorList>
    </citation>
    <scope>NUCLEOTIDE SEQUENCE [LARGE SCALE GENOMIC DNA]</scope>
    <source>
        <strain evidence="3">cv. Amiga</strain>
    </source>
</reference>
<feature type="signal peptide" evidence="1">
    <location>
        <begin position="1"/>
        <end position="25"/>
    </location>
</feature>
<dbReference type="AlphaFoldDB" id="A0A6A4QVF2"/>
<keyword evidence="1" id="KW-0732">Signal</keyword>
<keyword evidence="3" id="KW-1185">Reference proteome</keyword>
<name>A0A6A4QVF2_LUPAL</name>
<comment type="caution">
    <text evidence="2">The sequence shown here is derived from an EMBL/GenBank/DDBJ whole genome shotgun (WGS) entry which is preliminary data.</text>
</comment>
<protein>
    <submittedName>
        <fullName evidence="2">Uncharacterized protein</fullName>
    </submittedName>
</protein>
<organism evidence="2 3">
    <name type="scientific">Lupinus albus</name>
    <name type="common">White lupine</name>
    <name type="synonym">Lupinus termis</name>
    <dbReference type="NCBI Taxonomy" id="3870"/>
    <lineage>
        <taxon>Eukaryota</taxon>
        <taxon>Viridiplantae</taxon>
        <taxon>Streptophyta</taxon>
        <taxon>Embryophyta</taxon>
        <taxon>Tracheophyta</taxon>
        <taxon>Spermatophyta</taxon>
        <taxon>Magnoliopsida</taxon>
        <taxon>eudicotyledons</taxon>
        <taxon>Gunneridae</taxon>
        <taxon>Pentapetalae</taxon>
        <taxon>rosids</taxon>
        <taxon>fabids</taxon>
        <taxon>Fabales</taxon>
        <taxon>Fabaceae</taxon>
        <taxon>Papilionoideae</taxon>
        <taxon>50 kb inversion clade</taxon>
        <taxon>genistoids sensu lato</taxon>
        <taxon>core genistoids</taxon>
        <taxon>Genisteae</taxon>
        <taxon>Lupinus</taxon>
    </lineage>
</organism>
<dbReference type="EMBL" id="WOCE01000003">
    <property type="protein sequence ID" value="KAE9617830.1"/>
    <property type="molecule type" value="Genomic_DNA"/>
</dbReference>